<dbReference type="PANTHER" id="PTHR11675">
    <property type="entry name" value="N-ACETYLGALACTOSAMINYLTRANSFERASE"/>
    <property type="match status" value="1"/>
</dbReference>
<protein>
    <submittedName>
        <fullName evidence="3">UDP-N-acetyl-D-galactosamine:polypeptide N-acetylgalactosaminyltransferase</fullName>
    </submittedName>
</protein>
<dbReference type="InterPro" id="IPR001173">
    <property type="entry name" value="Glyco_trans_2-like"/>
</dbReference>
<dbReference type="InterPro" id="IPR035992">
    <property type="entry name" value="Ricin_B-like_lectins"/>
</dbReference>
<dbReference type="VEuPathDB" id="CryptoDB:cubi_03084"/>
<keyword evidence="3" id="KW-0808">Transferase</keyword>
<dbReference type="GeneID" id="39979876"/>
<evidence type="ECO:0000313" key="4">
    <source>
        <dbReference type="Proteomes" id="UP000186176"/>
    </source>
</evidence>
<organism evidence="3 4">
    <name type="scientific">Cryptosporidium ubiquitum</name>
    <dbReference type="NCBI Taxonomy" id="857276"/>
    <lineage>
        <taxon>Eukaryota</taxon>
        <taxon>Sar</taxon>
        <taxon>Alveolata</taxon>
        <taxon>Apicomplexa</taxon>
        <taxon>Conoidasida</taxon>
        <taxon>Coccidia</taxon>
        <taxon>Eucoccidiorida</taxon>
        <taxon>Eimeriorina</taxon>
        <taxon>Cryptosporidiidae</taxon>
        <taxon>Cryptosporidium</taxon>
    </lineage>
</organism>
<proteinExistence type="predicted"/>
<feature type="domain" description="Glycosyltransferase 2-like" evidence="2">
    <location>
        <begin position="53"/>
        <end position="195"/>
    </location>
</feature>
<dbReference type="PANTHER" id="PTHR11675:SF126">
    <property type="entry name" value="RICIN B LECTIN DOMAIN-CONTAINING PROTEIN"/>
    <property type="match status" value="1"/>
</dbReference>
<evidence type="ECO:0000256" key="1">
    <source>
        <dbReference type="ARBA" id="ARBA00023157"/>
    </source>
</evidence>
<dbReference type="RefSeq" id="XP_028876104.1">
    <property type="nucleotide sequence ID" value="XM_029020097.1"/>
</dbReference>
<dbReference type="GO" id="GO:0006493">
    <property type="term" value="P:protein O-linked glycosylation"/>
    <property type="evidence" value="ECO:0007669"/>
    <property type="project" value="TreeGrafter"/>
</dbReference>
<dbReference type="InterPro" id="IPR029044">
    <property type="entry name" value="Nucleotide-diphossugar_trans"/>
</dbReference>
<dbReference type="Gene3D" id="3.90.550.10">
    <property type="entry name" value="Spore Coat Polysaccharide Biosynthesis Protein SpsA, Chain A"/>
    <property type="match status" value="1"/>
</dbReference>
<gene>
    <name evidence="3" type="ORF">cubi_03084</name>
</gene>
<keyword evidence="4" id="KW-1185">Reference proteome</keyword>
<name>A0A1J4MLA9_9CRYT</name>
<reference evidence="3 4" key="1">
    <citation type="submission" date="2016-10" db="EMBL/GenBank/DDBJ databases">
        <title>Reductive evolution of mitochondrial metabolism and differential evolution of invasion-related proteins in Cryptosporidium.</title>
        <authorList>
            <person name="Liu S."/>
            <person name="Roellig D.M."/>
            <person name="Guo Y."/>
            <person name="Li N."/>
            <person name="Frace M.A."/>
            <person name="Tang K."/>
            <person name="Zhang L."/>
            <person name="Feng Y."/>
            <person name="Xiao L."/>
        </authorList>
    </citation>
    <scope>NUCLEOTIDE SEQUENCE [LARGE SCALE GENOMIC DNA]</scope>
    <source>
        <strain evidence="3">39726</strain>
    </source>
</reference>
<dbReference type="Gene3D" id="2.80.10.50">
    <property type="match status" value="1"/>
</dbReference>
<dbReference type="GO" id="GO:0005794">
    <property type="term" value="C:Golgi apparatus"/>
    <property type="evidence" value="ECO:0007669"/>
    <property type="project" value="TreeGrafter"/>
</dbReference>
<dbReference type="GO" id="GO:0004653">
    <property type="term" value="F:polypeptide N-acetylgalactosaminyltransferase activity"/>
    <property type="evidence" value="ECO:0007669"/>
    <property type="project" value="TreeGrafter"/>
</dbReference>
<dbReference type="OrthoDB" id="6119243at2759"/>
<dbReference type="EMBL" id="LRBP01000006">
    <property type="protein sequence ID" value="OII74974.1"/>
    <property type="molecule type" value="Genomic_DNA"/>
</dbReference>
<evidence type="ECO:0000259" key="2">
    <source>
        <dbReference type="Pfam" id="PF00535"/>
    </source>
</evidence>
<evidence type="ECO:0000313" key="3">
    <source>
        <dbReference type="EMBL" id="OII74974.1"/>
    </source>
</evidence>
<keyword evidence="1" id="KW-1015">Disulfide bond</keyword>
<dbReference type="SUPFAM" id="SSF53448">
    <property type="entry name" value="Nucleotide-diphospho-sugar transferases"/>
    <property type="match status" value="1"/>
</dbReference>
<dbReference type="SUPFAM" id="SSF50370">
    <property type="entry name" value="Ricin B-like lectins"/>
    <property type="match status" value="1"/>
</dbReference>
<accession>A0A1J4MLA9</accession>
<dbReference type="PROSITE" id="PS50231">
    <property type="entry name" value="RICIN_B_LECTIN"/>
    <property type="match status" value="1"/>
</dbReference>
<sequence length="496" mass="57313">MLEFVLTTFVFGSKDEFSTLPKKLISSWMEENKYAGLYGKSDIFSVVILPDCEDNELVDVTINSILLTANRNLLHEIIIISNECQDSGKDIKSALGEKFLDKPLIKIIETEMQELGELQNLGANNSTGEIIMFVSAATLFPINWMSPIMRSLSDNFNSIIIPGFKRLEKNNWRFSTNDPVYSPKMMFTKNEFELINIHTSNNKVPMFYSKIFATTKSWWEKISGLSDPTINLIFKAGINLDISLRSWSCGGRVAQIIELSFGVTNVKIPQPSFEMRQILLESWLDDSIVQNILNNSKKLNNFMKSSSSLFEALINKRKELIKEHECDKKTIFTSNFYNELNEVGLIEYPKSQIISSDNGLCFTLIGDPKKRGEKNFELKLLKCKTNENTQSFYIDSERNIIRHMYSNTCLSIVHNKKDPDYENKKIVLVECDQNNIYTHIEYWKKRLIFGSYCIQPKEKNAEMYLTKCIGEDHNSKQLQEYFLKELESDIKRDNML</sequence>
<dbReference type="Proteomes" id="UP000186176">
    <property type="component" value="Unassembled WGS sequence"/>
</dbReference>
<comment type="caution">
    <text evidence="3">The sequence shown here is derived from an EMBL/GenBank/DDBJ whole genome shotgun (WGS) entry which is preliminary data.</text>
</comment>
<dbReference type="Pfam" id="PF00535">
    <property type="entry name" value="Glycos_transf_2"/>
    <property type="match status" value="1"/>
</dbReference>
<dbReference type="AlphaFoldDB" id="A0A1J4MLA9"/>